<dbReference type="InterPro" id="IPR001647">
    <property type="entry name" value="HTH_TetR"/>
</dbReference>
<dbReference type="InterPro" id="IPR050109">
    <property type="entry name" value="HTH-type_TetR-like_transc_reg"/>
</dbReference>
<evidence type="ECO:0000313" key="4">
    <source>
        <dbReference type="EMBL" id="MBW9065184.1"/>
    </source>
</evidence>
<proteinExistence type="predicted"/>
<dbReference type="PROSITE" id="PS50977">
    <property type="entry name" value="HTH_TETR_2"/>
    <property type="match status" value="1"/>
</dbReference>
<dbReference type="SUPFAM" id="SSF46689">
    <property type="entry name" value="Homeodomain-like"/>
    <property type="match status" value="1"/>
</dbReference>
<dbReference type="PANTHER" id="PTHR30055:SF223">
    <property type="entry name" value="HTH-TYPE TRANSCRIPTIONAL REGULATOR UIDR"/>
    <property type="match status" value="1"/>
</dbReference>
<dbReference type="EMBL" id="JAEUAO010000004">
    <property type="protein sequence ID" value="MBW9065184.1"/>
    <property type="molecule type" value="Genomic_DNA"/>
</dbReference>
<keyword evidence="5" id="KW-1185">Reference proteome</keyword>
<evidence type="ECO:0000259" key="3">
    <source>
        <dbReference type="PROSITE" id="PS50977"/>
    </source>
</evidence>
<dbReference type="InterPro" id="IPR049484">
    <property type="entry name" value="Rv0078-like_C"/>
</dbReference>
<dbReference type="PANTHER" id="PTHR30055">
    <property type="entry name" value="HTH-TYPE TRANSCRIPTIONAL REGULATOR RUTR"/>
    <property type="match status" value="1"/>
</dbReference>
<sequence>MANKRAETMEQNRAKLIAAGRKAFAEKGYSAASMDELTADAGLTRGALYHNFGDKRGLLAAVVDQIDSEMASRAQEIGARAGDDWQRLLSEGVAYIEMALDPEVQRIVLLDGPAVLGDPSQWPSQNSCLQVTKRAVERLIAQGVVKPVDAEAAARLLSGAALNAALWIAASENPQDVLPKAVEAFRVLASGFSVKSGDAAGQTADPLPLANAG</sequence>
<feature type="domain" description="HTH tetR-type" evidence="3">
    <location>
        <begin position="10"/>
        <end position="70"/>
    </location>
</feature>
<organism evidence="4 5">
    <name type="scientific">Rhizobium herbae</name>
    <dbReference type="NCBI Taxonomy" id="508661"/>
    <lineage>
        <taxon>Bacteria</taxon>
        <taxon>Pseudomonadati</taxon>
        <taxon>Pseudomonadota</taxon>
        <taxon>Alphaproteobacteria</taxon>
        <taxon>Hyphomicrobiales</taxon>
        <taxon>Rhizobiaceae</taxon>
        <taxon>Rhizobium/Agrobacterium group</taxon>
        <taxon>Rhizobium</taxon>
    </lineage>
</organism>
<evidence type="ECO:0000313" key="5">
    <source>
        <dbReference type="Proteomes" id="UP000757604"/>
    </source>
</evidence>
<accession>A0ABS7HD27</accession>
<reference evidence="4 5" key="1">
    <citation type="journal article" date="2021" name="MBio">
        <title>Poor Competitiveness of Bradyrhizobium in Pigeon Pea Root Colonization in Indian Soils.</title>
        <authorList>
            <person name="Chalasani D."/>
            <person name="Basu A."/>
            <person name="Pullabhotla S.V.S.R.N."/>
            <person name="Jorrin B."/>
            <person name="Neal A.L."/>
            <person name="Poole P.S."/>
            <person name="Podile A.R."/>
            <person name="Tkacz A."/>
        </authorList>
    </citation>
    <scope>NUCLEOTIDE SEQUENCE [LARGE SCALE GENOMIC DNA]</scope>
    <source>
        <strain evidence="4 5">HU44</strain>
    </source>
</reference>
<evidence type="ECO:0000256" key="2">
    <source>
        <dbReference type="PROSITE-ProRule" id="PRU00335"/>
    </source>
</evidence>
<dbReference type="InterPro" id="IPR009057">
    <property type="entry name" value="Homeodomain-like_sf"/>
</dbReference>
<feature type="DNA-binding region" description="H-T-H motif" evidence="2">
    <location>
        <begin position="33"/>
        <end position="52"/>
    </location>
</feature>
<name>A0ABS7HD27_9HYPH</name>
<gene>
    <name evidence="4" type="ORF">JNB71_17920</name>
</gene>
<dbReference type="PRINTS" id="PR00455">
    <property type="entry name" value="HTHTETR"/>
</dbReference>
<evidence type="ECO:0000256" key="1">
    <source>
        <dbReference type="ARBA" id="ARBA00023125"/>
    </source>
</evidence>
<dbReference type="RefSeq" id="WP_220373171.1">
    <property type="nucleotide sequence ID" value="NZ_JAEUAO010000004.1"/>
</dbReference>
<dbReference type="Pfam" id="PF21351">
    <property type="entry name" value="TetR_C_41"/>
    <property type="match status" value="1"/>
</dbReference>
<dbReference type="Proteomes" id="UP000757604">
    <property type="component" value="Unassembled WGS sequence"/>
</dbReference>
<dbReference type="Gene3D" id="1.10.357.10">
    <property type="entry name" value="Tetracycline Repressor, domain 2"/>
    <property type="match status" value="1"/>
</dbReference>
<protein>
    <submittedName>
        <fullName evidence="4">TetR/AcrR family transcriptional regulator</fullName>
    </submittedName>
</protein>
<keyword evidence="1 2" id="KW-0238">DNA-binding</keyword>
<dbReference type="Pfam" id="PF00440">
    <property type="entry name" value="TetR_N"/>
    <property type="match status" value="1"/>
</dbReference>
<comment type="caution">
    <text evidence="4">The sequence shown here is derived from an EMBL/GenBank/DDBJ whole genome shotgun (WGS) entry which is preliminary data.</text>
</comment>